<evidence type="ECO:0000256" key="2">
    <source>
        <dbReference type="ARBA" id="ARBA00021898"/>
    </source>
</evidence>
<dbReference type="Pfam" id="PF01052">
    <property type="entry name" value="FliMN_C"/>
    <property type="match status" value="1"/>
</dbReference>
<dbReference type="GO" id="GO:0050918">
    <property type="term" value="P:positive chemotaxis"/>
    <property type="evidence" value="ECO:0007669"/>
    <property type="project" value="TreeGrafter"/>
</dbReference>
<name>A0A1Y1SG40_9GAMM</name>
<dbReference type="GO" id="GO:0009425">
    <property type="term" value="C:bacterial-type flagellum basal body"/>
    <property type="evidence" value="ECO:0007669"/>
    <property type="project" value="UniProtKB-SubCell"/>
</dbReference>
<evidence type="ECO:0000256" key="9">
    <source>
        <dbReference type="ARBA" id="ARBA00025044"/>
    </source>
</evidence>
<dbReference type="Proteomes" id="UP000192342">
    <property type="component" value="Unassembled WGS sequence"/>
</dbReference>
<evidence type="ECO:0000256" key="4">
    <source>
        <dbReference type="ARBA" id="ARBA00022500"/>
    </source>
</evidence>
<protein>
    <recommendedName>
        <fullName evidence="2 10">Flagellar motor switch protein FliM</fullName>
    </recommendedName>
</protein>
<keyword evidence="7 11" id="KW-0472">Membrane</keyword>
<dbReference type="OrthoDB" id="9806941at2"/>
<dbReference type="GO" id="GO:0071978">
    <property type="term" value="P:bacterial-type flagellum-dependent swarming motility"/>
    <property type="evidence" value="ECO:0007669"/>
    <property type="project" value="TreeGrafter"/>
</dbReference>
<comment type="caution">
    <text evidence="13">The sequence shown here is derived from an EMBL/GenBank/DDBJ whole genome shotgun (WGS) entry which is preliminary data.</text>
</comment>
<dbReference type="SUPFAM" id="SSF103039">
    <property type="entry name" value="CheC-like"/>
    <property type="match status" value="1"/>
</dbReference>
<dbReference type="STRING" id="1317117.ATO7_02070"/>
<keyword evidence="6 11" id="KW-0283">Flagellar rotation</keyword>
<dbReference type="InterPro" id="IPR001543">
    <property type="entry name" value="FliN-like_C"/>
</dbReference>
<feature type="domain" description="Flagellar motor switch protein FliN-like C-terminal" evidence="12">
    <location>
        <begin position="249"/>
        <end position="317"/>
    </location>
</feature>
<keyword evidence="3 11" id="KW-1003">Cell membrane</keyword>
<keyword evidence="8 11" id="KW-0975">Bacterial flagellum</keyword>
<dbReference type="PANTHER" id="PTHR30034:SF3">
    <property type="entry name" value="FLAGELLAR MOTOR SWITCH PROTEIN FLIM"/>
    <property type="match status" value="1"/>
</dbReference>
<gene>
    <name evidence="13" type="primary">fliM</name>
    <name evidence="13" type="ORF">ATO7_02070</name>
</gene>
<comment type="function">
    <text evidence="9 11">FliM is one of three proteins (FliG, FliN, FliM) that forms the rotor-mounted switch complex (C ring), located at the base of the basal body. This complex interacts with the CheY and CheZ chemotaxis proteins, in addition to contacting components of the motor that determine the direction of flagellar rotation.</text>
</comment>
<dbReference type="InterPro" id="IPR001689">
    <property type="entry name" value="Flag_FliM"/>
</dbReference>
<keyword evidence="13" id="KW-0966">Cell projection</keyword>
<comment type="similarity">
    <text evidence="1 11">Belongs to the FliM family.</text>
</comment>
<evidence type="ECO:0000256" key="10">
    <source>
        <dbReference type="NCBIfam" id="TIGR01397"/>
    </source>
</evidence>
<dbReference type="PRINTS" id="PR00955">
    <property type="entry name" value="FLGMOTORFLIM"/>
</dbReference>
<dbReference type="GO" id="GO:0005886">
    <property type="term" value="C:plasma membrane"/>
    <property type="evidence" value="ECO:0007669"/>
    <property type="project" value="UniProtKB-SubCell"/>
</dbReference>
<evidence type="ECO:0000313" key="14">
    <source>
        <dbReference type="Proteomes" id="UP000192342"/>
    </source>
</evidence>
<evidence type="ECO:0000256" key="5">
    <source>
        <dbReference type="ARBA" id="ARBA00022519"/>
    </source>
</evidence>
<accession>A0A1Y1SG40</accession>
<dbReference type="CDD" id="cd17908">
    <property type="entry name" value="FliM"/>
    <property type="match status" value="1"/>
</dbReference>
<evidence type="ECO:0000256" key="8">
    <source>
        <dbReference type="ARBA" id="ARBA00023143"/>
    </source>
</evidence>
<dbReference type="EMBL" id="AQQV01000001">
    <property type="protein sequence ID" value="ORE88623.1"/>
    <property type="molecule type" value="Genomic_DNA"/>
</dbReference>
<comment type="subcellular location">
    <subcellularLocation>
        <location evidence="11">Cell inner membrane</location>
        <topology evidence="11">Peripheral membrane protein</topology>
    </subcellularLocation>
    <subcellularLocation>
        <location evidence="11">Bacterial flagellum basal body</location>
    </subcellularLocation>
</comment>
<evidence type="ECO:0000313" key="13">
    <source>
        <dbReference type="EMBL" id="ORE88623.1"/>
    </source>
</evidence>
<dbReference type="PANTHER" id="PTHR30034">
    <property type="entry name" value="FLAGELLAR MOTOR SWITCH PROTEIN FLIM"/>
    <property type="match status" value="1"/>
</dbReference>
<dbReference type="Pfam" id="PF02154">
    <property type="entry name" value="FliM"/>
    <property type="match status" value="1"/>
</dbReference>
<dbReference type="InterPro" id="IPR028976">
    <property type="entry name" value="CheC-like_sf"/>
</dbReference>
<dbReference type="AlphaFoldDB" id="A0A1Y1SG40"/>
<dbReference type="NCBIfam" id="TIGR01397">
    <property type="entry name" value="fliM_switch"/>
    <property type="match status" value="1"/>
</dbReference>
<evidence type="ECO:0000256" key="7">
    <source>
        <dbReference type="ARBA" id="ARBA00023136"/>
    </source>
</evidence>
<evidence type="ECO:0000256" key="1">
    <source>
        <dbReference type="ARBA" id="ARBA00011049"/>
    </source>
</evidence>
<dbReference type="Gene3D" id="3.40.1550.10">
    <property type="entry name" value="CheC-like"/>
    <property type="match status" value="1"/>
</dbReference>
<keyword evidence="14" id="KW-1185">Reference proteome</keyword>
<sequence>MAEILSQDEIDALLDGVDSGDVDTDPPPQPGQVVPLDLASQDRIVRGRLPTLEMINERFARHFRVSLFNMLRRSPELSVVGVESLKFSEYMHKLYVPTNLNLVRIKPLRGTALIVFEPRLVFAVVDNFFGGDGRFRAKIEGREFTPTEMRVVQLLLNAAFTDLTEAWGPILKVDFEYLQSEVNPHLATIVSPTEVVVVSRFRVELEGGGGDVHVTLPYSMIEPVRDQLNAGVQSDRGDHDDRWARSMKQQLESAEVSVAGVLARPRVSLRELLALQPGDVIPIGVPRQTELEVEGIASYRGEFGVSGGNNAVRIEDLLLRPKPALIQ</sequence>
<organism evidence="13 14">
    <name type="scientific">Oceanococcus atlanticus</name>
    <dbReference type="NCBI Taxonomy" id="1317117"/>
    <lineage>
        <taxon>Bacteria</taxon>
        <taxon>Pseudomonadati</taxon>
        <taxon>Pseudomonadota</taxon>
        <taxon>Gammaproteobacteria</taxon>
        <taxon>Chromatiales</taxon>
        <taxon>Oceanococcaceae</taxon>
        <taxon>Oceanococcus</taxon>
    </lineage>
</organism>
<evidence type="ECO:0000256" key="11">
    <source>
        <dbReference type="PIRNR" id="PIRNR002888"/>
    </source>
</evidence>
<keyword evidence="13" id="KW-0969">Cilium</keyword>
<reference evidence="13 14" key="1">
    <citation type="submission" date="2013-04" db="EMBL/GenBank/DDBJ databases">
        <title>Oceanococcus atlanticus 22II-S10r2 Genome Sequencing.</title>
        <authorList>
            <person name="Lai Q."/>
            <person name="Li G."/>
            <person name="Shao Z."/>
        </authorList>
    </citation>
    <scope>NUCLEOTIDE SEQUENCE [LARGE SCALE GENOMIC DNA]</scope>
    <source>
        <strain evidence="13 14">22II-S10r2</strain>
    </source>
</reference>
<evidence type="ECO:0000256" key="3">
    <source>
        <dbReference type="ARBA" id="ARBA00022475"/>
    </source>
</evidence>
<keyword evidence="4 11" id="KW-0145">Chemotaxis</keyword>
<dbReference type="PIRSF" id="PIRSF002888">
    <property type="entry name" value="FliM"/>
    <property type="match status" value="1"/>
</dbReference>
<dbReference type="SUPFAM" id="SSF101801">
    <property type="entry name" value="Surface presentation of antigens (SPOA)"/>
    <property type="match status" value="1"/>
</dbReference>
<keyword evidence="13" id="KW-0282">Flagellum</keyword>
<dbReference type="Gene3D" id="2.30.330.10">
    <property type="entry name" value="SpoA-like"/>
    <property type="match status" value="1"/>
</dbReference>
<proteinExistence type="inferred from homology"/>
<dbReference type="InterPro" id="IPR036429">
    <property type="entry name" value="SpoA-like_sf"/>
</dbReference>
<dbReference type="GO" id="GO:0003774">
    <property type="term" value="F:cytoskeletal motor activity"/>
    <property type="evidence" value="ECO:0007669"/>
    <property type="project" value="InterPro"/>
</dbReference>
<evidence type="ECO:0000259" key="12">
    <source>
        <dbReference type="Pfam" id="PF01052"/>
    </source>
</evidence>
<evidence type="ECO:0000256" key="6">
    <source>
        <dbReference type="ARBA" id="ARBA00022779"/>
    </source>
</evidence>
<keyword evidence="5 11" id="KW-0997">Cell inner membrane</keyword>